<keyword evidence="2" id="KW-1185">Reference proteome</keyword>
<evidence type="ECO:0000313" key="2">
    <source>
        <dbReference type="Proteomes" id="UP000321424"/>
    </source>
</evidence>
<name>A0A511MDE5_9NOCA</name>
<reference evidence="1 2" key="1">
    <citation type="submission" date="2019-07" db="EMBL/GenBank/DDBJ databases">
        <title>Whole genome shotgun sequence of Nocardia ninae NBRC 108245.</title>
        <authorList>
            <person name="Hosoyama A."/>
            <person name="Uohara A."/>
            <person name="Ohji S."/>
            <person name="Ichikawa N."/>
        </authorList>
    </citation>
    <scope>NUCLEOTIDE SEQUENCE [LARGE SCALE GENOMIC DNA]</scope>
    <source>
        <strain evidence="1 2">NBRC 108245</strain>
    </source>
</reference>
<sequence length="51" mass="5822">MRVLRYVDGTVVSESDLEAIARALGFSSAQRWNDYHAAAERRRLSRERNAA</sequence>
<dbReference type="AlphaFoldDB" id="A0A511MDE5"/>
<comment type="caution">
    <text evidence="1">The sequence shown here is derived from an EMBL/GenBank/DDBJ whole genome shotgun (WGS) entry which is preliminary data.</text>
</comment>
<organism evidence="1 2">
    <name type="scientific">Nocardia ninae NBRC 108245</name>
    <dbReference type="NCBI Taxonomy" id="1210091"/>
    <lineage>
        <taxon>Bacteria</taxon>
        <taxon>Bacillati</taxon>
        <taxon>Actinomycetota</taxon>
        <taxon>Actinomycetes</taxon>
        <taxon>Mycobacteriales</taxon>
        <taxon>Nocardiaceae</taxon>
        <taxon>Nocardia</taxon>
    </lineage>
</organism>
<evidence type="ECO:0000313" key="1">
    <source>
        <dbReference type="EMBL" id="GEM38177.1"/>
    </source>
</evidence>
<dbReference type="EMBL" id="BJXA01000014">
    <property type="protein sequence ID" value="GEM38177.1"/>
    <property type="molecule type" value="Genomic_DNA"/>
</dbReference>
<dbReference type="RefSeq" id="WP_186818389.1">
    <property type="nucleotide sequence ID" value="NZ_BJXA01000014.1"/>
</dbReference>
<dbReference type="Proteomes" id="UP000321424">
    <property type="component" value="Unassembled WGS sequence"/>
</dbReference>
<protein>
    <submittedName>
        <fullName evidence="1">Uncharacterized protein</fullName>
    </submittedName>
</protein>
<accession>A0A511MDE5</accession>
<gene>
    <name evidence="1" type="ORF">NN4_26960</name>
</gene>
<proteinExistence type="predicted"/>